<proteinExistence type="predicted"/>
<feature type="region of interest" description="Disordered" evidence="1">
    <location>
        <begin position="1"/>
        <end position="110"/>
    </location>
</feature>
<dbReference type="GO" id="GO:0005737">
    <property type="term" value="C:cytoplasm"/>
    <property type="evidence" value="ECO:0007669"/>
    <property type="project" value="TreeGrafter"/>
</dbReference>
<feature type="compositionally biased region" description="Gly residues" evidence="1">
    <location>
        <begin position="43"/>
        <end position="54"/>
    </location>
</feature>
<evidence type="ECO:0000256" key="1">
    <source>
        <dbReference type="SAM" id="MobiDB-lite"/>
    </source>
</evidence>
<feature type="compositionally biased region" description="Basic and acidic residues" evidence="1">
    <location>
        <begin position="94"/>
        <end position="110"/>
    </location>
</feature>
<evidence type="ECO:0000313" key="3">
    <source>
        <dbReference type="Proteomes" id="UP000182658"/>
    </source>
</evidence>
<dbReference type="Pfam" id="PF10346">
    <property type="entry name" value="Con-6"/>
    <property type="match status" value="2"/>
</dbReference>
<feature type="compositionally biased region" description="Low complexity" evidence="1">
    <location>
        <begin position="55"/>
        <end position="70"/>
    </location>
</feature>
<sequence>MADPADVTNVKRGHKAAISNPNVSEEAKEHSRQVLDELEGKESTGGGDSGGSGGKKQTSASSGTTSSDTLTEGKDPGNVARGLKASISNPGVSDEAKERAKEKLEQLEGQ</sequence>
<accession>A0A1J7JDS3</accession>
<dbReference type="PANTHER" id="PTHR36576:SF2">
    <property type="entry name" value="PROTEIN CON-6, PUTATIVE (AFU_ORTHOLOGUE AFUA_4G03615)-RELATED"/>
    <property type="match status" value="1"/>
</dbReference>
<evidence type="ECO:0000313" key="2">
    <source>
        <dbReference type="EMBL" id="OIW27872.1"/>
    </source>
</evidence>
<dbReference type="InParanoid" id="A0A1J7JDS3"/>
<dbReference type="InterPro" id="IPR018824">
    <property type="entry name" value="Conidiation-specific_6"/>
</dbReference>
<protein>
    <recommendedName>
        <fullName evidence="4">Conidiation protein 6</fullName>
    </recommendedName>
</protein>
<evidence type="ECO:0008006" key="4">
    <source>
        <dbReference type="Google" id="ProtNLM"/>
    </source>
</evidence>
<dbReference type="Proteomes" id="UP000182658">
    <property type="component" value="Unassembled WGS sequence"/>
</dbReference>
<dbReference type="InterPro" id="IPR052670">
    <property type="entry name" value="UPF0654_domain"/>
</dbReference>
<reference evidence="2 3" key="1">
    <citation type="submission" date="2016-10" db="EMBL/GenBank/DDBJ databases">
        <title>Draft genome sequence of Coniochaeta ligniaria NRRL30616, a lignocellulolytic fungus for bioabatement of inhibitors in plant biomass hydrolysates.</title>
        <authorList>
            <consortium name="DOE Joint Genome Institute"/>
            <person name="Jimenez D.J."/>
            <person name="Hector R.E."/>
            <person name="Riley R."/>
            <person name="Sun H."/>
            <person name="Grigoriev I.V."/>
            <person name="Van Elsas J.D."/>
            <person name="Nichols N.N."/>
        </authorList>
    </citation>
    <scope>NUCLEOTIDE SEQUENCE [LARGE SCALE GENOMIC DNA]</scope>
    <source>
        <strain evidence="2 3">NRRL 30616</strain>
    </source>
</reference>
<feature type="compositionally biased region" description="Basic and acidic residues" evidence="1">
    <location>
        <begin position="25"/>
        <end position="42"/>
    </location>
</feature>
<organism evidence="2 3">
    <name type="scientific">Coniochaeta ligniaria NRRL 30616</name>
    <dbReference type="NCBI Taxonomy" id="1408157"/>
    <lineage>
        <taxon>Eukaryota</taxon>
        <taxon>Fungi</taxon>
        <taxon>Dikarya</taxon>
        <taxon>Ascomycota</taxon>
        <taxon>Pezizomycotina</taxon>
        <taxon>Sordariomycetes</taxon>
        <taxon>Sordariomycetidae</taxon>
        <taxon>Coniochaetales</taxon>
        <taxon>Coniochaetaceae</taxon>
        <taxon>Coniochaeta</taxon>
    </lineage>
</organism>
<keyword evidence="3" id="KW-1185">Reference proteome</keyword>
<name>A0A1J7JDS3_9PEZI</name>
<dbReference type="PANTHER" id="PTHR36576">
    <property type="entry name" value="UPF0654 PROTEIN C11D3.01C-RELATED"/>
    <property type="match status" value="1"/>
</dbReference>
<dbReference type="AlphaFoldDB" id="A0A1J7JDS3"/>
<dbReference type="OrthoDB" id="5419162at2759"/>
<dbReference type="EMBL" id="KV875099">
    <property type="protein sequence ID" value="OIW27872.1"/>
    <property type="molecule type" value="Genomic_DNA"/>
</dbReference>
<gene>
    <name evidence="2" type="ORF">CONLIGDRAFT_634202</name>
</gene>